<dbReference type="InterPro" id="IPR038347">
    <property type="entry name" value="TyeA_sf"/>
</dbReference>
<dbReference type="NCBIfam" id="TIGR02568">
    <property type="entry name" value="LcrE"/>
    <property type="match status" value="1"/>
</dbReference>
<dbReference type="GO" id="GO:0009986">
    <property type="term" value="C:cell surface"/>
    <property type="evidence" value="ECO:0007669"/>
    <property type="project" value="InterPro"/>
</dbReference>
<feature type="region of interest" description="Disordered" evidence="1">
    <location>
        <begin position="79"/>
        <end position="103"/>
    </location>
</feature>
<evidence type="ECO:0000313" key="3">
    <source>
        <dbReference type="EMBL" id="NMP26469.1"/>
    </source>
</evidence>
<name>A0A848MH26_9GAMM</name>
<evidence type="ECO:0000259" key="2">
    <source>
        <dbReference type="Pfam" id="PF07201"/>
    </source>
</evidence>
<proteinExistence type="predicted"/>
<reference evidence="3 4" key="1">
    <citation type="submission" date="2020-01" db="EMBL/GenBank/DDBJ databases">
        <authorList>
            <person name="Lee S.D."/>
        </authorList>
    </citation>
    <scope>NUCLEOTIDE SEQUENCE [LARGE SCALE GENOMIC DNA]</scope>
    <source>
        <strain evidence="3 4">SAP-1</strain>
    </source>
</reference>
<dbReference type="RefSeq" id="WP_169402174.1">
    <property type="nucleotide sequence ID" value="NZ_JAADJU010000003.1"/>
</dbReference>
<dbReference type="InterPro" id="IPR010812">
    <property type="entry name" value="HrpJ-like"/>
</dbReference>
<dbReference type="AlphaFoldDB" id="A0A848MH26"/>
<dbReference type="NCBIfam" id="TIGR02511">
    <property type="entry name" value="type_III_tyeA"/>
    <property type="match status" value="1"/>
</dbReference>
<feature type="domain" description="Hypersensitivity response secretion-like HrpJ" evidence="2">
    <location>
        <begin position="72"/>
        <end position="227"/>
    </location>
</feature>
<dbReference type="InterPro" id="IPR013351">
    <property type="entry name" value="T3SS_TyeA-rel"/>
</dbReference>
<comment type="caution">
    <text evidence="3">The sequence shown here is derived from an EMBL/GenBank/DDBJ whole genome shotgun (WGS) entry which is preliminary data.</text>
</comment>
<dbReference type="GO" id="GO:0019867">
    <property type="term" value="C:outer membrane"/>
    <property type="evidence" value="ECO:0007669"/>
    <property type="project" value="InterPro"/>
</dbReference>
<sequence length="370" mass="41975">MIIPKIDSSNHHKNMALAQTHLSAQKPVDKKATSQITPAQSAMELAKAELGADIIDLDNLFPSDEALYEAQENIGIAMGSQLNSGRSGQGSGADRSRPRSMVQRLARQVASAAPDQLESLRERIAAVVEVDEVDDLLNSMKRHKFDLGEMALLLGSMLNEKGLTTKRRNQLEQALNDIMDDEDWVLQLFGKLEFGAINHSGLAELRRLYQRAASRKSGLTYWFSQFRQLKDRQRKLKTLIRALAFELSAEQNISDIHLAAVITDLKRILQFMAIEDHSQRVANELQLPEVDGDRITEELLEIAQQAWVYSDWLYDRASQLLPEGHSQHGYARRMSELVKLLSDECFEDIEQRETVMQAFLEYQERLADED</sequence>
<dbReference type="SUPFAM" id="SSF140591">
    <property type="entry name" value="Type III secretion system domain"/>
    <property type="match status" value="2"/>
</dbReference>
<evidence type="ECO:0000256" key="1">
    <source>
        <dbReference type="SAM" id="MobiDB-lite"/>
    </source>
</evidence>
<dbReference type="Gene3D" id="1.20.1280.80">
    <property type="match status" value="1"/>
</dbReference>
<reference evidence="3 4" key="2">
    <citation type="submission" date="2020-06" db="EMBL/GenBank/DDBJ databases">
        <title>Polyphasic characterization of a Rahnella strain isolated from tree sap.</title>
        <authorList>
            <person name="Kim I.S."/>
        </authorList>
    </citation>
    <scope>NUCLEOTIDE SEQUENCE [LARGE SCALE GENOMIC DNA]</scope>
    <source>
        <strain evidence="3 4">SAP-1</strain>
    </source>
</reference>
<gene>
    <name evidence="3" type="ORF">GW590_06255</name>
</gene>
<dbReference type="Proteomes" id="UP000585363">
    <property type="component" value="Unassembled WGS sequence"/>
</dbReference>
<evidence type="ECO:0000313" key="4">
    <source>
        <dbReference type="Proteomes" id="UP000585363"/>
    </source>
</evidence>
<dbReference type="Pfam" id="PF07201">
    <property type="entry name" value="HrpJ"/>
    <property type="match status" value="1"/>
</dbReference>
<dbReference type="GO" id="GO:0030254">
    <property type="term" value="P:protein secretion by the type III secretion system"/>
    <property type="evidence" value="ECO:0007669"/>
    <property type="project" value="InterPro"/>
</dbReference>
<organism evidence="3 4">
    <name type="scientific">Rouxiella aceris</name>
    <dbReference type="NCBI Taxonomy" id="2703884"/>
    <lineage>
        <taxon>Bacteria</taxon>
        <taxon>Pseudomonadati</taxon>
        <taxon>Pseudomonadota</taxon>
        <taxon>Gammaproteobacteria</taxon>
        <taxon>Enterobacterales</taxon>
        <taxon>Yersiniaceae</taxon>
        <taxon>Rouxiella</taxon>
    </lineage>
</organism>
<keyword evidence="4" id="KW-1185">Reference proteome</keyword>
<dbReference type="GO" id="GO:0050709">
    <property type="term" value="P:negative regulation of protein secretion"/>
    <property type="evidence" value="ECO:0007669"/>
    <property type="project" value="InterPro"/>
</dbReference>
<protein>
    <submittedName>
        <fullName evidence="3">YopN family type III secretion system gatekeeper subunit</fullName>
    </submittedName>
</protein>
<accession>A0A848MH26</accession>
<dbReference type="InterPro" id="IPR013401">
    <property type="entry name" value="T3SS_LcrE"/>
</dbReference>
<dbReference type="EMBL" id="JAADJU010000003">
    <property type="protein sequence ID" value="NMP26469.1"/>
    <property type="molecule type" value="Genomic_DNA"/>
</dbReference>